<feature type="compositionally biased region" description="Low complexity" evidence="2">
    <location>
        <begin position="110"/>
        <end position="120"/>
    </location>
</feature>
<comment type="similarity">
    <text evidence="1">Belongs to the QWRF family.</text>
</comment>
<dbReference type="PANTHER" id="PTHR31807:SF38">
    <property type="entry name" value="QWRF MOTIF-CONTAINING PROTEIN 9"/>
    <property type="match status" value="1"/>
</dbReference>
<feature type="compositionally biased region" description="Low complexity" evidence="2">
    <location>
        <begin position="73"/>
        <end position="97"/>
    </location>
</feature>
<reference evidence="3" key="1">
    <citation type="submission" date="2023-07" db="EMBL/GenBank/DDBJ databases">
        <title>draft genome sequence of fig (Ficus carica).</title>
        <authorList>
            <person name="Takahashi T."/>
            <person name="Nishimura K."/>
        </authorList>
    </citation>
    <scope>NUCLEOTIDE SEQUENCE</scope>
</reference>
<feature type="compositionally biased region" description="Polar residues" evidence="2">
    <location>
        <begin position="206"/>
        <end position="216"/>
    </location>
</feature>
<dbReference type="InterPro" id="IPR007573">
    <property type="entry name" value="QWRF"/>
</dbReference>
<evidence type="ECO:0000256" key="2">
    <source>
        <dbReference type="SAM" id="MobiDB-lite"/>
    </source>
</evidence>
<feature type="compositionally biased region" description="Polar residues" evidence="2">
    <location>
        <begin position="399"/>
        <end position="426"/>
    </location>
</feature>
<dbReference type="GO" id="GO:0008017">
    <property type="term" value="F:microtubule binding"/>
    <property type="evidence" value="ECO:0007669"/>
    <property type="project" value="TreeGrafter"/>
</dbReference>
<feature type="compositionally biased region" description="Low complexity" evidence="2">
    <location>
        <begin position="182"/>
        <end position="193"/>
    </location>
</feature>
<feature type="region of interest" description="Disordered" evidence="2">
    <location>
        <begin position="374"/>
        <end position="426"/>
    </location>
</feature>
<sequence length="650" mass="68713">MCTMVAAVRTTLNPKTPSHGGGGGGGGGGGRGGGGGSGRGGRAQNPTRPPLLPSDPDNALAAPRRPKSREVTSRYMNSSTSSSTSTSSSSSYSSNSRRCPSPLVSRTAMSTPTPTPSSTPAVKGSQPVERRRTATPRPTSLDLRNWSGAGGGGEMSAAQKLLFTSTRSLSVSFQGESLSYQVSKAKPSPSSSVRKGATPERRKTAATPTRGDQSENLKPIDQQRWPGRLQQSNCVNRSLEYNDEKRSGSGSGGNVVRALQNSMASSNAEIVKAAQPVADVNWEIGSESQVDHLTSSDSESVSSGSTALGAHDGVGQGQRGTRGFVVPARFWQETKNRLQCHPEPGSPLSRTPAAVKALVASKFVSPRKSIDCPVSSPRGVVNSKGQSSPIRAALRPASPSRTAVSATSSPMRGTSPSRVRSLVQGTPRSNLNSVPSILSLAADVRSGKAGENKILDAHVLRLLYNRLLQWRFVNARADAANSAQKLNAERSIYNAWATTAKLRESVRAKRTELQLMRQTLKLISILKEQIVYLEEWSLLDRDYTGSLSGAVEALKASTLRLPVIGGARVEIQNVKDAICSAVDVMQAMASSICLLLPKVGEVNSLVGELSNVTAKERALLGQCKNLLSTVAALQNCFCKYCMSGMTIKVS</sequence>
<organism evidence="3 4">
    <name type="scientific">Ficus carica</name>
    <name type="common">Common fig</name>
    <dbReference type="NCBI Taxonomy" id="3494"/>
    <lineage>
        <taxon>Eukaryota</taxon>
        <taxon>Viridiplantae</taxon>
        <taxon>Streptophyta</taxon>
        <taxon>Embryophyta</taxon>
        <taxon>Tracheophyta</taxon>
        <taxon>Spermatophyta</taxon>
        <taxon>Magnoliopsida</taxon>
        <taxon>eudicotyledons</taxon>
        <taxon>Gunneridae</taxon>
        <taxon>Pentapetalae</taxon>
        <taxon>rosids</taxon>
        <taxon>fabids</taxon>
        <taxon>Rosales</taxon>
        <taxon>Moraceae</taxon>
        <taxon>Ficeae</taxon>
        <taxon>Ficus</taxon>
    </lineage>
</organism>
<name>A0AA87ZDI2_FICCA</name>
<dbReference type="GO" id="GO:0051225">
    <property type="term" value="P:spindle assembly"/>
    <property type="evidence" value="ECO:0007669"/>
    <property type="project" value="TreeGrafter"/>
</dbReference>
<feature type="compositionally biased region" description="Low complexity" evidence="2">
    <location>
        <begin position="295"/>
        <end position="305"/>
    </location>
</feature>
<dbReference type="AlphaFoldDB" id="A0AA87ZDI2"/>
<dbReference type="GO" id="GO:0005737">
    <property type="term" value="C:cytoplasm"/>
    <property type="evidence" value="ECO:0007669"/>
    <property type="project" value="TreeGrafter"/>
</dbReference>
<keyword evidence="4" id="KW-1185">Reference proteome</keyword>
<dbReference type="Pfam" id="PF04484">
    <property type="entry name" value="QWRF"/>
    <property type="match status" value="1"/>
</dbReference>
<proteinExistence type="inferred from homology"/>
<comment type="caution">
    <text evidence="3">The sequence shown here is derived from an EMBL/GenBank/DDBJ whole genome shotgun (WGS) entry which is preliminary data.</text>
</comment>
<evidence type="ECO:0000313" key="3">
    <source>
        <dbReference type="EMBL" id="GMN34949.1"/>
    </source>
</evidence>
<feature type="region of interest" description="Disordered" evidence="2">
    <location>
        <begin position="1"/>
        <end position="154"/>
    </location>
</feature>
<protein>
    <submittedName>
        <fullName evidence="3">Uncharacterized protein</fullName>
    </submittedName>
</protein>
<gene>
    <name evidence="3" type="ORF">TIFTF001_004995</name>
</gene>
<dbReference type="PANTHER" id="PTHR31807">
    <property type="entry name" value="AUGMIN FAMILY MEMBER"/>
    <property type="match status" value="1"/>
</dbReference>
<dbReference type="GO" id="GO:0005880">
    <property type="term" value="C:nuclear microtubule"/>
    <property type="evidence" value="ECO:0007669"/>
    <property type="project" value="TreeGrafter"/>
</dbReference>
<dbReference type="EMBL" id="BTGU01000005">
    <property type="protein sequence ID" value="GMN34949.1"/>
    <property type="molecule type" value="Genomic_DNA"/>
</dbReference>
<dbReference type="Proteomes" id="UP001187192">
    <property type="component" value="Unassembled WGS sequence"/>
</dbReference>
<accession>A0AA87ZDI2</accession>
<feature type="region of interest" description="Disordered" evidence="2">
    <location>
        <begin position="179"/>
        <end position="234"/>
    </location>
</feature>
<evidence type="ECO:0000313" key="4">
    <source>
        <dbReference type="Proteomes" id="UP001187192"/>
    </source>
</evidence>
<evidence type="ECO:0000256" key="1">
    <source>
        <dbReference type="ARBA" id="ARBA00010016"/>
    </source>
</evidence>
<feature type="region of interest" description="Disordered" evidence="2">
    <location>
        <begin position="292"/>
        <end position="320"/>
    </location>
</feature>
<feature type="compositionally biased region" description="Gly residues" evidence="2">
    <location>
        <begin position="19"/>
        <end position="41"/>
    </location>
</feature>